<dbReference type="EMBL" id="BAAACA010000064">
    <property type="protein sequence ID" value="GAA0627334.1"/>
    <property type="molecule type" value="Genomic_DNA"/>
</dbReference>
<evidence type="ECO:0000313" key="5">
    <source>
        <dbReference type="Proteomes" id="UP001500668"/>
    </source>
</evidence>
<comment type="caution">
    <text evidence="4">The sequence shown here is derived from an EMBL/GenBank/DDBJ whole genome shotgun (WGS) entry which is preliminary data.</text>
</comment>
<evidence type="ECO:0000256" key="1">
    <source>
        <dbReference type="SAM" id="MobiDB-lite"/>
    </source>
</evidence>
<dbReference type="InterPro" id="IPR015943">
    <property type="entry name" value="WD40/YVTN_repeat-like_dom_sf"/>
</dbReference>
<protein>
    <recommendedName>
        <fullName evidence="6">WD40 repeat domain-containing protein</fullName>
    </recommendedName>
</protein>
<keyword evidence="2" id="KW-1133">Transmembrane helix</keyword>
<gene>
    <name evidence="4" type="ORF">GCM10010394_67820</name>
</gene>
<dbReference type="Gene3D" id="2.130.10.10">
    <property type="entry name" value="YVTN repeat-like/Quinoprotein amine dehydrogenase"/>
    <property type="match status" value="1"/>
</dbReference>
<dbReference type="RefSeq" id="WP_344080903.1">
    <property type="nucleotide sequence ID" value="NZ_BAAACA010000064.1"/>
</dbReference>
<feature type="compositionally biased region" description="Low complexity" evidence="1">
    <location>
        <begin position="286"/>
        <end position="295"/>
    </location>
</feature>
<organism evidence="4 5">
    <name type="scientific">Streptomyces crystallinus</name>
    <dbReference type="NCBI Taxonomy" id="68191"/>
    <lineage>
        <taxon>Bacteria</taxon>
        <taxon>Bacillati</taxon>
        <taxon>Actinomycetota</taxon>
        <taxon>Actinomycetes</taxon>
        <taxon>Kitasatosporales</taxon>
        <taxon>Streptomycetaceae</taxon>
        <taxon>Streptomyces</taxon>
    </lineage>
</organism>
<feature type="region of interest" description="Disordered" evidence="1">
    <location>
        <begin position="272"/>
        <end position="298"/>
    </location>
</feature>
<keyword evidence="5" id="KW-1185">Reference proteome</keyword>
<evidence type="ECO:0008006" key="6">
    <source>
        <dbReference type="Google" id="ProtNLM"/>
    </source>
</evidence>
<feature type="transmembrane region" description="Helical" evidence="2">
    <location>
        <begin position="304"/>
        <end position="321"/>
    </location>
</feature>
<feature type="signal peptide" evidence="3">
    <location>
        <begin position="1"/>
        <end position="27"/>
    </location>
</feature>
<dbReference type="SUPFAM" id="SSF75011">
    <property type="entry name" value="3-carboxy-cis,cis-mucoante lactonizing enzyme"/>
    <property type="match status" value="1"/>
</dbReference>
<keyword evidence="2" id="KW-0472">Membrane</keyword>
<evidence type="ECO:0000256" key="3">
    <source>
        <dbReference type="SAM" id="SignalP"/>
    </source>
</evidence>
<keyword evidence="2" id="KW-0812">Transmembrane</keyword>
<keyword evidence="3" id="KW-0732">Signal</keyword>
<sequence length="328" mass="34395">MRFPMRSVLSAATAAGLVVLGAAAAAADDGDFTIKDPRIKESSGLAASRAHPGIYWTHNDSDDGPYVYAIDSKTGETVARITMTGVGRPRDVEAISVGSDGNVYVGDIGDNLGGTWKNVWIYKFPEPQRLKDATVKATQYVVKYADGPRNAEAMMVHPKTGRLYIASKKEGGGGLYEGPEHLSTAGTNVFRRIDDVPWVTDGAFSPDGTKLALRGYFWAAEYDWKGGKLGARHGVSAPLMRQAESVTYTLDGKGLLFGSEGEGSPVRRVAVAGADKSPSGGGSSPSGGPASRASGDSGGDNRNLVYGALVVVGAGAAWVGLKRRVRRG</sequence>
<evidence type="ECO:0000313" key="4">
    <source>
        <dbReference type="EMBL" id="GAA0627334.1"/>
    </source>
</evidence>
<accession>A0ABN1H2Q6</accession>
<evidence type="ECO:0000256" key="2">
    <source>
        <dbReference type="SAM" id="Phobius"/>
    </source>
</evidence>
<name>A0ABN1H2Q6_9ACTN</name>
<dbReference type="Proteomes" id="UP001500668">
    <property type="component" value="Unassembled WGS sequence"/>
</dbReference>
<reference evidence="4 5" key="1">
    <citation type="journal article" date="2019" name="Int. J. Syst. Evol. Microbiol.">
        <title>The Global Catalogue of Microorganisms (GCM) 10K type strain sequencing project: providing services to taxonomists for standard genome sequencing and annotation.</title>
        <authorList>
            <consortium name="The Broad Institute Genomics Platform"/>
            <consortium name="The Broad Institute Genome Sequencing Center for Infectious Disease"/>
            <person name="Wu L."/>
            <person name="Ma J."/>
        </authorList>
    </citation>
    <scope>NUCLEOTIDE SEQUENCE [LARGE SCALE GENOMIC DNA]</scope>
    <source>
        <strain evidence="4 5">JCM 5067</strain>
    </source>
</reference>
<proteinExistence type="predicted"/>
<feature type="chain" id="PRO_5045038746" description="WD40 repeat domain-containing protein" evidence="3">
    <location>
        <begin position="28"/>
        <end position="328"/>
    </location>
</feature>